<dbReference type="Pfam" id="PF13602">
    <property type="entry name" value="ADH_zinc_N_2"/>
    <property type="match status" value="1"/>
</dbReference>
<evidence type="ECO:0000313" key="4">
    <source>
        <dbReference type="Proteomes" id="UP001499884"/>
    </source>
</evidence>
<protein>
    <submittedName>
        <fullName evidence="3">NADP-dependent oxidoreductase</fullName>
    </submittedName>
</protein>
<dbReference type="SUPFAM" id="SSF51735">
    <property type="entry name" value="NAD(P)-binding Rossmann-fold domains"/>
    <property type="match status" value="1"/>
</dbReference>
<dbReference type="SMART" id="SM00829">
    <property type="entry name" value="PKS_ER"/>
    <property type="match status" value="1"/>
</dbReference>
<dbReference type="PANTHER" id="PTHR44154">
    <property type="entry name" value="QUINONE OXIDOREDUCTASE"/>
    <property type="match status" value="1"/>
</dbReference>
<dbReference type="Proteomes" id="UP001499884">
    <property type="component" value="Unassembled WGS sequence"/>
</dbReference>
<keyword evidence="4" id="KW-1185">Reference proteome</keyword>
<evidence type="ECO:0000256" key="1">
    <source>
        <dbReference type="ARBA" id="ARBA00022857"/>
    </source>
</evidence>
<dbReference type="InterPro" id="IPR051603">
    <property type="entry name" value="Zinc-ADH_QOR/CCCR"/>
</dbReference>
<evidence type="ECO:0000313" key="3">
    <source>
        <dbReference type="EMBL" id="GAA3746856.1"/>
    </source>
</evidence>
<dbReference type="SUPFAM" id="SSF50129">
    <property type="entry name" value="GroES-like"/>
    <property type="match status" value="1"/>
</dbReference>
<organism evidence="3 4">
    <name type="scientific">Streptomyces tremellae</name>
    <dbReference type="NCBI Taxonomy" id="1124239"/>
    <lineage>
        <taxon>Bacteria</taxon>
        <taxon>Bacillati</taxon>
        <taxon>Actinomycetota</taxon>
        <taxon>Actinomycetes</taxon>
        <taxon>Kitasatosporales</taxon>
        <taxon>Streptomycetaceae</taxon>
        <taxon>Streptomyces</taxon>
    </lineage>
</organism>
<dbReference type="Pfam" id="PF08240">
    <property type="entry name" value="ADH_N"/>
    <property type="match status" value="1"/>
</dbReference>
<dbReference type="InterPro" id="IPR011032">
    <property type="entry name" value="GroES-like_sf"/>
</dbReference>
<sequence>MTKFSDIRCAAFVSGAGTAVRKGTSMMKAAQFRRFGGPEVLEIVDLPEPHAGPGEVRVRVRAAGVNASDWKKRSGQMDQELPQTLGYEAAGVVDEIGDGVAGVRLGDKVVGIGGGGAAQAEYAVLSTWAPVPASLDFTAAAALPSTAETAARALDQLGVAAGSTLLVNGASGSIGSAAVQFAVHRGARVIGTGSPASHGRLRSLGAEPVAYGPGMADRVRTIVPGGVDRALDVAGSGVLPELTDLAGGAENVVTLADFAGAERYGVRFSRGDSGRAEYAIALAMRLAEEGVFRIPVGRAFPLEDIAQAHRTGESGAVRGKLVLTVG</sequence>
<keyword evidence="1" id="KW-0521">NADP</keyword>
<proteinExistence type="predicted"/>
<dbReference type="CDD" id="cd05289">
    <property type="entry name" value="MDR_like_2"/>
    <property type="match status" value="1"/>
</dbReference>
<dbReference type="PANTHER" id="PTHR44154:SF1">
    <property type="entry name" value="QUINONE OXIDOREDUCTASE"/>
    <property type="match status" value="1"/>
</dbReference>
<name>A0ABP7FYC7_9ACTN</name>
<accession>A0ABP7FYC7</accession>
<evidence type="ECO:0000259" key="2">
    <source>
        <dbReference type="SMART" id="SM00829"/>
    </source>
</evidence>
<feature type="domain" description="Enoyl reductase (ER)" evidence="2">
    <location>
        <begin position="36"/>
        <end position="323"/>
    </location>
</feature>
<dbReference type="Gene3D" id="3.40.50.720">
    <property type="entry name" value="NAD(P)-binding Rossmann-like Domain"/>
    <property type="match status" value="1"/>
</dbReference>
<reference evidence="4" key="1">
    <citation type="journal article" date="2019" name="Int. J. Syst. Evol. Microbiol.">
        <title>The Global Catalogue of Microorganisms (GCM) 10K type strain sequencing project: providing services to taxonomists for standard genome sequencing and annotation.</title>
        <authorList>
            <consortium name="The Broad Institute Genomics Platform"/>
            <consortium name="The Broad Institute Genome Sequencing Center for Infectious Disease"/>
            <person name="Wu L."/>
            <person name="Ma J."/>
        </authorList>
    </citation>
    <scope>NUCLEOTIDE SEQUENCE [LARGE SCALE GENOMIC DNA]</scope>
    <source>
        <strain evidence="4">JCM 30846</strain>
    </source>
</reference>
<dbReference type="Gene3D" id="3.90.180.10">
    <property type="entry name" value="Medium-chain alcohol dehydrogenases, catalytic domain"/>
    <property type="match status" value="1"/>
</dbReference>
<gene>
    <name evidence="3" type="ORF">GCM10023082_49210</name>
</gene>
<comment type="caution">
    <text evidence="3">The sequence shown here is derived from an EMBL/GenBank/DDBJ whole genome shotgun (WGS) entry which is preliminary data.</text>
</comment>
<dbReference type="InterPro" id="IPR036291">
    <property type="entry name" value="NAD(P)-bd_dom_sf"/>
</dbReference>
<dbReference type="EMBL" id="BAABEP010000043">
    <property type="protein sequence ID" value="GAA3746856.1"/>
    <property type="molecule type" value="Genomic_DNA"/>
</dbReference>
<dbReference type="InterPro" id="IPR020843">
    <property type="entry name" value="ER"/>
</dbReference>
<dbReference type="InterPro" id="IPR013154">
    <property type="entry name" value="ADH-like_N"/>
</dbReference>